<dbReference type="EMBL" id="CAJMWY010000709">
    <property type="protein sequence ID" value="CAE6444632.1"/>
    <property type="molecule type" value="Genomic_DNA"/>
</dbReference>
<feature type="region of interest" description="Disordered" evidence="1">
    <location>
        <begin position="506"/>
        <end position="525"/>
    </location>
</feature>
<evidence type="ECO:0000313" key="2">
    <source>
        <dbReference type="EMBL" id="CAE6444632.1"/>
    </source>
</evidence>
<evidence type="ECO:0000313" key="3">
    <source>
        <dbReference type="Proteomes" id="UP000663861"/>
    </source>
</evidence>
<organism evidence="2 3">
    <name type="scientific">Rhizoctonia solani</name>
    <dbReference type="NCBI Taxonomy" id="456999"/>
    <lineage>
        <taxon>Eukaryota</taxon>
        <taxon>Fungi</taxon>
        <taxon>Dikarya</taxon>
        <taxon>Basidiomycota</taxon>
        <taxon>Agaricomycotina</taxon>
        <taxon>Agaricomycetes</taxon>
        <taxon>Cantharellales</taxon>
        <taxon>Ceratobasidiaceae</taxon>
        <taxon>Rhizoctonia</taxon>
    </lineage>
</organism>
<dbReference type="Proteomes" id="UP000663861">
    <property type="component" value="Unassembled WGS sequence"/>
</dbReference>
<evidence type="ECO:0000256" key="1">
    <source>
        <dbReference type="SAM" id="MobiDB-lite"/>
    </source>
</evidence>
<dbReference type="AlphaFoldDB" id="A0A8H3GDR7"/>
<comment type="caution">
    <text evidence="2">The sequence shown here is derived from an EMBL/GenBank/DDBJ whole genome shotgun (WGS) entry which is preliminary data.</text>
</comment>
<proteinExistence type="predicted"/>
<feature type="region of interest" description="Disordered" evidence="1">
    <location>
        <begin position="85"/>
        <end position="105"/>
    </location>
</feature>
<reference evidence="2" key="1">
    <citation type="submission" date="2021-01" db="EMBL/GenBank/DDBJ databases">
        <authorList>
            <person name="Kaushik A."/>
        </authorList>
    </citation>
    <scope>NUCLEOTIDE SEQUENCE</scope>
    <source>
        <strain evidence="2">AG4-RS23</strain>
    </source>
</reference>
<sequence>MSHTEPTGPDFAHRVFYVPNLSIARIRGHNSHGRLRIRFDADSFLSWRKAWGNDVFFTRLEYRKQRGGVKHEFILLRGLSGNASRNCNPPSQVGETAASSQSTNDPHWWSTVPEDIGHFVLKFERMAHPQTQLNALIGTESLDYVDFRQFVHLDEDDWNSTAELTITFPEKVPLEEVIKICASISRHQSASLYTLRQFNCFFYSWAIVTILLRLHVDWVPALHLNATKTIQLLTTRLVELSNPQRTRSQPRHHMFRPDLEPRPSLALLVAGEYDCPGTTDVSQRPFIRLCHNMTRESLVLQRILDSLRSPSHKLSLWVDNDLSKVRDHIRVLLNQIADSTTGLATEGTGEMTIDALFWGDGSIPDLPDEWKGPISEEVNALLEIYVNEMWQSFNEALKQTHAANLEEQLAQSPTHHRQSNEVQRIGRSRLLLLGTRLTPMGIRAAWNAARVRAHASPGLTNSPLLSLLLLMETMRDVPNQIRHVSSIAHNFLAVYAMKREEARAEIHETRANRQQSSTNTTPNVPLGFGRETVLRMMSGIDIRRPELEDQVVRELEKAIKNLAFKRPNCSMRELRMATLEMLIRLKKIGQGIQFGLRPESIWRICLWCSLGEEIVRVLEEAAELGPAGRVRGWIRTSENEIRGEERPMLISDIQTFIHGRIKALSEMIHNQRGPGATAHCRKEIEEALDTIWKGILEEDKTRQFQSDQGSRH</sequence>
<protein>
    <submittedName>
        <fullName evidence="2">Uncharacterized protein</fullName>
    </submittedName>
</protein>
<accession>A0A8H3GDR7</accession>
<name>A0A8H3GDR7_9AGAM</name>
<gene>
    <name evidence="2" type="ORF">RDB_LOCUS45612</name>
</gene>
<feature type="compositionally biased region" description="Polar residues" evidence="1">
    <location>
        <begin position="512"/>
        <end position="523"/>
    </location>
</feature>